<feature type="compositionally biased region" description="Pro residues" evidence="1">
    <location>
        <begin position="242"/>
        <end position="253"/>
    </location>
</feature>
<feature type="compositionally biased region" description="Low complexity" evidence="1">
    <location>
        <begin position="254"/>
        <end position="272"/>
    </location>
</feature>
<gene>
    <name evidence="3" type="ORF">HCJ95_22910</name>
</gene>
<keyword evidence="4" id="KW-1185">Reference proteome</keyword>
<evidence type="ECO:0000256" key="1">
    <source>
        <dbReference type="SAM" id="MobiDB-lite"/>
    </source>
</evidence>
<keyword evidence="2" id="KW-0472">Membrane</keyword>
<keyword evidence="2" id="KW-0812">Transmembrane</keyword>
<name>A0ABX0YXM9_STRTL</name>
<dbReference type="InterPro" id="IPR045425">
    <property type="entry name" value="DUF6508"/>
</dbReference>
<organism evidence="3 4">
    <name type="scientific">Streptomyces thermoviolaceus subsp. thermoviolaceus</name>
    <dbReference type="NCBI Taxonomy" id="66860"/>
    <lineage>
        <taxon>Bacteria</taxon>
        <taxon>Bacillati</taxon>
        <taxon>Actinomycetota</taxon>
        <taxon>Actinomycetes</taxon>
        <taxon>Kitasatosporales</taxon>
        <taxon>Streptomycetaceae</taxon>
        <taxon>Streptomyces</taxon>
    </lineage>
</organism>
<protein>
    <submittedName>
        <fullName evidence="3">Uncharacterized protein</fullName>
    </submittedName>
</protein>
<dbReference type="Pfam" id="PF20118">
    <property type="entry name" value="DUF6508"/>
    <property type="match status" value="1"/>
</dbReference>
<evidence type="ECO:0000313" key="3">
    <source>
        <dbReference type="EMBL" id="NJP17049.1"/>
    </source>
</evidence>
<proteinExistence type="predicted"/>
<dbReference type="EMBL" id="JAATEL010000032">
    <property type="protein sequence ID" value="NJP17049.1"/>
    <property type="molecule type" value="Genomic_DNA"/>
</dbReference>
<evidence type="ECO:0000313" key="4">
    <source>
        <dbReference type="Proteomes" id="UP000635996"/>
    </source>
</evidence>
<reference evidence="3 4" key="1">
    <citation type="submission" date="2020-03" db="EMBL/GenBank/DDBJ databases">
        <title>WGS of actinomycetes isolated from Thailand.</title>
        <authorList>
            <person name="Thawai C."/>
        </authorList>
    </citation>
    <scope>NUCLEOTIDE SEQUENCE [LARGE SCALE GENOMIC DNA]</scope>
    <source>
        <strain evidence="3 4">NBRC 13905</strain>
    </source>
</reference>
<comment type="caution">
    <text evidence="3">The sequence shown here is derived from an EMBL/GenBank/DDBJ whole genome shotgun (WGS) entry which is preliminary data.</text>
</comment>
<feature type="transmembrane region" description="Helical" evidence="2">
    <location>
        <begin position="388"/>
        <end position="408"/>
    </location>
</feature>
<dbReference type="Proteomes" id="UP000635996">
    <property type="component" value="Unassembled WGS sequence"/>
</dbReference>
<feature type="transmembrane region" description="Helical" evidence="2">
    <location>
        <begin position="336"/>
        <end position="357"/>
    </location>
</feature>
<evidence type="ECO:0000256" key="2">
    <source>
        <dbReference type="SAM" id="Phobius"/>
    </source>
</evidence>
<sequence>MSEPLQYITLTAPDGEIIGYAWTDGTQLGLVDRAASSSAAYKAGIAWSNRMQDAHRRGLTPAGVLALFSHEPGASPVTEAADMAALEELARIVTPADDQRLLDQLAPAGHPSWRELAEAYDALTDEDRDVTWGGGEKSPSGAIQMPYPVYSEPLRRVVRALNEVGAVTPEHRWMDNPMPEVPADGRLMTAADAVRAATAVVRGERFSEGTIAHAVKDGLLDAVVASLRAWAAAQGSTAGPAPSAPAAPAPAHPTAPSVPSAPTAATTGPARSAPAPVAAAPAAVCRHCGGFPAVNVAFRAHLGLLFFLRFRRMDGPVCRTCGLALHRGFTTYTLCWGWWSPLSLVLFGWLTLVRNLLAVRRVERLPEPGPAVTGGRFDPGVPVHRRPLAYVALIPLCWVLTLIVAAVSGGG</sequence>
<accession>A0ABX0YXM9</accession>
<feature type="region of interest" description="Disordered" evidence="1">
    <location>
        <begin position="237"/>
        <end position="272"/>
    </location>
</feature>
<keyword evidence="2" id="KW-1133">Transmembrane helix</keyword>
<dbReference type="RefSeq" id="WP_168132299.1">
    <property type="nucleotide sequence ID" value="NZ_BMVZ01000029.1"/>
</dbReference>